<sequence>MFLILIFAFSLLYSADDKEKLSVSLNLSGGSQGEENIEIGFSSNEIKNISDEVEKIDGDFSLMLLENEYYARNAVPIFAYYKIMSGKNYSMKIYLDDVLKSAENEINWYVSENDVSLGLEASYGESQSAVDTVVHDSSKDYTSSGSIKLNIWTDYLIDAVPGIYKANLKLGVYSNS</sequence>
<organism evidence="1 2">
    <name type="scientific">Candidatus Ornithospirochaeta avicola</name>
    <dbReference type="NCBI Taxonomy" id="2840896"/>
    <lineage>
        <taxon>Bacteria</taxon>
        <taxon>Pseudomonadati</taxon>
        <taxon>Spirochaetota</taxon>
        <taxon>Spirochaetia</taxon>
        <taxon>Spirochaetales</taxon>
        <taxon>Spirochaetaceae</taxon>
        <taxon>Spirochaetaceae incertae sedis</taxon>
        <taxon>Candidatus Ornithospirochaeta</taxon>
    </lineage>
</organism>
<reference evidence="1" key="1">
    <citation type="journal article" date="2021" name="PeerJ">
        <title>Extensive microbial diversity within the chicken gut microbiome revealed by metagenomics and culture.</title>
        <authorList>
            <person name="Gilroy R."/>
            <person name="Ravi A."/>
            <person name="Getino M."/>
            <person name="Pursley I."/>
            <person name="Horton D.L."/>
            <person name="Alikhan N.F."/>
            <person name="Baker D."/>
            <person name="Gharbi K."/>
            <person name="Hall N."/>
            <person name="Watson M."/>
            <person name="Adriaenssens E.M."/>
            <person name="Foster-Nyarko E."/>
            <person name="Jarju S."/>
            <person name="Secka A."/>
            <person name="Antonio M."/>
            <person name="Oren A."/>
            <person name="Chaudhuri R.R."/>
            <person name="La Ragione R."/>
            <person name="Hildebrand F."/>
            <person name="Pallen M.J."/>
        </authorList>
    </citation>
    <scope>NUCLEOTIDE SEQUENCE</scope>
    <source>
        <strain evidence="1">Gambia11-129</strain>
    </source>
</reference>
<dbReference type="AlphaFoldDB" id="A0A9D1PRN0"/>
<dbReference type="Proteomes" id="UP000823936">
    <property type="component" value="Unassembled WGS sequence"/>
</dbReference>
<reference evidence="1" key="2">
    <citation type="submission" date="2021-04" db="EMBL/GenBank/DDBJ databases">
        <authorList>
            <person name="Gilroy R."/>
        </authorList>
    </citation>
    <scope>NUCLEOTIDE SEQUENCE</scope>
    <source>
        <strain evidence="1">Gambia11-129</strain>
    </source>
</reference>
<evidence type="ECO:0000313" key="1">
    <source>
        <dbReference type="EMBL" id="HIV98328.1"/>
    </source>
</evidence>
<name>A0A9D1PRN0_9SPIO</name>
<proteinExistence type="predicted"/>
<gene>
    <name evidence="1" type="ORF">IAB12_00930</name>
</gene>
<comment type="caution">
    <text evidence="1">The sequence shown here is derived from an EMBL/GenBank/DDBJ whole genome shotgun (WGS) entry which is preliminary data.</text>
</comment>
<dbReference type="EMBL" id="DXHU01000005">
    <property type="protein sequence ID" value="HIV98328.1"/>
    <property type="molecule type" value="Genomic_DNA"/>
</dbReference>
<protein>
    <submittedName>
        <fullName evidence="1">Uncharacterized protein</fullName>
    </submittedName>
</protein>
<accession>A0A9D1PRN0</accession>
<evidence type="ECO:0000313" key="2">
    <source>
        <dbReference type="Proteomes" id="UP000823936"/>
    </source>
</evidence>